<feature type="domain" description="Ig-like" evidence="14">
    <location>
        <begin position="474"/>
        <end position="572"/>
    </location>
</feature>
<feature type="transmembrane region" description="Helical" evidence="13">
    <location>
        <begin position="1116"/>
        <end position="1135"/>
    </location>
</feature>
<keyword evidence="8" id="KW-0130">Cell adhesion</keyword>
<evidence type="ECO:0000256" key="11">
    <source>
        <dbReference type="ARBA" id="ARBA00023157"/>
    </source>
</evidence>
<dbReference type="FunFam" id="2.60.40.10:FF:000719">
    <property type="entry name" value="nephrin isoform X1"/>
    <property type="match status" value="1"/>
</dbReference>
<evidence type="ECO:0000256" key="5">
    <source>
        <dbReference type="ARBA" id="ARBA00022692"/>
    </source>
</evidence>
<evidence type="ECO:0000256" key="1">
    <source>
        <dbReference type="ARBA" id="ARBA00004167"/>
    </source>
</evidence>
<comment type="similarity">
    <text evidence="3">Belongs to the AB hydrolase superfamily. Lipase family.</text>
</comment>
<feature type="non-terminal residue" evidence="16">
    <location>
        <position position="1"/>
    </location>
</feature>
<evidence type="ECO:0000256" key="9">
    <source>
        <dbReference type="ARBA" id="ARBA00022989"/>
    </source>
</evidence>
<keyword evidence="12" id="KW-0393">Immunoglobulin domain</keyword>
<dbReference type="InterPro" id="IPR013783">
    <property type="entry name" value="Ig-like_fold"/>
</dbReference>
<proteinExistence type="inferred from homology"/>
<feature type="non-terminal residue" evidence="16">
    <location>
        <position position="1605"/>
    </location>
</feature>
<keyword evidence="7" id="KW-0677">Repeat</keyword>
<dbReference type="InterPro" id="IPR003961">
    <property type="entry name" value="FN3_dom"/>
</dbReference>
<dbReference type="FunFam" id="2.60.40.10:FF:000028">
    <property type="entry name" value="Neuronal cell adhesion molecule"/>
    <property type="match status" value="1"/>
</dbReference>
<dbReference type="GO" id="GO:0016298">
    <property type="term" value="F:lipase activity"/>
    <property type="evidence" value="ECO:0007669"/>
    <property type="project" value="InterPro"/>
</dbReference>
<dbReference type="FunFam" id="2.60.40.10:FF:000104">
    <property type="entry name" value="Down syndrome cell adhesion molecule b"/>
    <property type="match status" value="1"/>
</dbReference>
<name>A0A7R9LWT2_9ACAR</name>
<dbReference type="SUPFAM" id="SSF48726">
    <property type="entry name" value="Immunoglobulin"/>
    <property type="match status" value="6"/>
</dbReference>
<dbReference type="InterPro" id="IPR036116">
    <property type="entry name" value="FN3_sf"/>
</dbReference>
<dbReference type="GO" id="GO:0070593">
    <property type="term" value="P:dendrite self-avoidance"/>
    <property type="evidence" value="ECO:0007669"/>
    <property type="project" value="TreeGrafter"/>
</dbReference>
<dbReference type="GO" id="GO:0005886">
    <property type="term" value="C:plasma membrane"/>
    <property type="evidence" value="ECO:0007669"/>
    <property type="project" value="TreeGrafter"/>
</dbReference>
<dbReference type="InterPro" id="IPR013818">
    <property type="entry name" value="Lipase"/>
</dbReference>
<feature type="domain" description="Ig-like" evidence="14">
    <location>
        <begin position="102"/>
        <end position="197"/>
    </location>
</feature>
<organism evidence="16">
    <name type="scientific">Oppiella nova</name>
    <dbReference type="NCBI Taxonomy" id="334625"/>
    <lineage>
        <taxon>Eukaryota</taxon>
        <taxon>Metazoa</taxon>
        <taxon>Ecdysozoa</taxon>
        <taxon>Arthropoda</taxon>
        <taxon>Chelicerata</taxon>
        <taxon>Arachnida</taxon>
        <taxon>Acari</taxon>
        <taxon>Acariformes</taxon>
        <taxon>Sarcoptiformes</taxon>
        <taxon>Oribatida</taxon>
        <taxon>Brachypylina</taxon>
        <taxon>Oppioidea</taxon>
        <taxon>Oppiidae</taxon>
        <taxon>Oppiella</taxon>
    </lineage>
</organism>
<dbReference type="PROSITE" id="PS50853">
    <property type="entry name" value="FN3"/>
    <property type="match status" value="3"/>
</dbReference>
<dbReference type="SUPFAM" id="SSF49265">
    <property type="entry name" value="Fibronectin type III"/>
    <property type="match status" value="2"/>
</dbReference>
<keyword evidence="10 13" id="KW-0472">Membrane</keyword>
<protein>
    <submittedName>
        <fullName evidence="16">Uncharacterized protein</fullName>
    </submittedName>
</protein>
<feature type="domain" description="Fibronectin type-III" evidence="15">
    <location>
        <begin position="786"/>
        <end position="891"/>
    </location>
</feature>
<dbReference type="SMART" id="SM00409">
    <property type="entry name" value="IG"/>
    <property type="match status" value="7"/>
</dbReference>
<dbReference type="Pfam" id="PF25059">
    <property type="entry name" value="FN3_DSCAM-DSCAML_C"/>
    <property type="match status" value="1"/>
</dbReference>
<feature type="domain" description="Ig-like" evidence="14">
    <location>
        <begin position="305"/>
        <end position="380"/>
    </location>
</feature>
<dbReference type="PANTHER" id="PTHR10075:SF100">
    <property type="entry name" value="FASCICLIN-2"/>
    <property type="match status" value="1"/>
</dbReference>
<dbReference type="PROSITE" id="PS50835">
    <property type="entry name" value="IG_LIKE"/>
    <property type="match status" value="7"/>
</dbReference>
<accession>A0A7R9LWT2</accession>
<dbReference type="CDD" id="cd00096">
    <property type="entry name" value="Ig"/>
    <property type="match status" value="1"/>
</dbReference>
<dbReference type="Proteomes" id="UP000728032">
    <property type="component" value="Unassembled WGS sequence"/>
</dbReference>
<feature type="domain" description="Fibronectin type-III" evidence="15">
    <location>
        <begin position="685"/>
        <end position="781"/>
    </location>
</feature>
<evidence type="ECO:0000256" key="6">
    <source>
        <dbReference type="ARBA" id="ARBA00022729"/>
    </source>
</evidence>
<evidence type="ECO:0000259" key="14">
    <source>
        <dbReference type="PROSITE" id="PS50835"/>
    </source>
</evidence>
<dbReference type="InterPro" id="IPR003598">
    <property type="entry name" value="Ig_sub2"/>
</dbReference>
<keyword evidence="6" id="KW-0732">Signal</keyword>
<evidence type="ECO:0000256" key="12">
    <source>
        <dbReference type="ARBA" id="ARBA00023319"/>
    </source>
</evidence>
<dbReference type="GO" id="GO:0007156">
    <property type="term" value="P:homophilic cell adhesion via plasma membrane adhesion molecules"/>
    <property type="evidence" value="ECO:0007669"/>
    <property type="project" value="TreeGrafter"/>
</dbReference>
<dbReference type="Gene3D" id="2.60.40.10">
    <property type="entry name" value="Immunoglobulins"/>
    <property type="match status" value="11"/>
</dbReference>
<evidence type="ECO:0000256" key="2">
    <source>
        <dbReference type="ARBA" id="ARBA00004613"/>
    </source>
</evidence>
<dbReference type="Pfam" id="PF07679">
    <property type="entry name" value="I-set"/>
    <property type="match status" value="4"/>
</dbReference>
<evidence type="ECO:0000313" key="17">
    <source>
        <dbReference type="Proteomes" id="UP000728032"/>
    </source>
</evidence>
<keyword evidence="4" id="KW-0964">Secreted</keyword>
<dbReference type="GO" id="GO:0098632">
    <property type="term" value="F:cell-cell adhesion mediator activity"/>
    <property type="evidence" value="ECO:0007669"/>
    <property type="project" value="TreeGrafter"/>
</dbReference>
<dbReference type="OrthoDB" id="5982258at2759"/>
<keyword evidence="5 13" id="KW-0812">Transmembrane</keyword>
<reference evidence="16" key="1">
    <citation type="submission" date="2020-11" db="EMBL/GenBank/DDBJ databases">
        <authorList>
            <person name="Tran Van P."/>
        </authorList>
    </citation>
    <scope>NUCLEOTIDE SEQUENCE</scope>
</reference>
<dbReference type="SMART" id="SM00408">
    <property type="entry name" value="IGc2"/>
    <property type="match status" value="7"/>
</dbReference>
<dbReference type="SMART" id="SM00060">
    <property type="entry name" value="FN3"/>
    <property type="match status" value="3"/>
</dbReference>
<dbReference type="InterPro" id="IPR029058">
    <property type="entry name" value="AB_hydrolase_fold"/>
</dbReference>
<dbReference type="GO" id="GO:0030424">
    <property type="term" value="C:axon"/>
    <property type="evidence" value="ECO:0007669"/>
    <property type="project" value="TreeGrafter"/>
</dbReference>
<dbReference type="Pfam" id="PF00041">
    <property type="entry name" value="fn3"/>
    <property type="match status" value="2"/>
</dbReference>
<dbReference type="InterPro" id="IPR056754">
    <property type="entry name" value="DSCAM/DSCAML_C"/>
</dbReference>
<dbReference type="GO" id="GO:0005576">
    <property type="term" value="C:extracellular region"/>
    <property type="evidence" value="ECO:0007669"/>
    <property type="project" value="UniProtKB-SubCell"/>
</dbReference>
<dbReference type="InterPro" id="IPR000734">
    <property type="entry name" value="TAG_lipase"/>
</dbReference>
<keyword evidence="9 13" id="KW-1133">Transmembrane helix</keyword>
<dbReference type="SUPFAM" id="SSF53474">
    <property type="entry name" value="alpha/beta-Hydrolases"/>
    <property type="match status" value="1"/>
</dbReference>
<feature type="domain" description="Ig-like" evidence="14">
    <location>
        <begin position="582"/>
        <end position="680"/>
    </location>
</feature>
<evidence type="ECO:0000256" key="13">
    <source>
        <dbReference type="SAM" id="Phobius"/>
    </source>
</evidence>
<dbReference type="Pfam" id="PF13927">
    <property type="entry name" value="Ig_3"/>
    <property type="match status" value="2"/>
</dbReference>
<evidence type="ECO:0000256" key="8">
    <source>
        <dbReference type="ARBA" id="ARBA00022889"/>
    </source>
</evidence>
<dbReference type="Gene3D" id="3.40.50.1820">
    <property type="entry name" value="alpha/beta hydrolase"/>
    <property type="match status" value="1"/>
</dbReference>
<dbReference type="InterPro" id="IPR036179">
    <property type="entry name" value="Ig-like_dom_sf"/>
</dbReference>
<keyword evidence="17" id="KW-1185">Reference proteome</keyword>
<keyword evidence="11" id="KW-1015">Disulfide bond</keyword>
<evidence type="ECO:0000256" key="4">
    <source>
        <dbReference type="ARBA" id="ARBA00022525"/>
    </source>
</evidence>
<feature type="domain" description="Ig-like" evidence="14">
    <location>
        <begin position="10"/>
        <end position="94"/>
    </location>
</feature>
<dbReference type="GO" id="GO:0007411">
    <property type="term" value="P:axon guidance"/>
    <property type="evidence" value="ECO:0007669"/>
    <property type="project" value="TreeGrafter"/>
</dbReference>
<dbReference type="PRINTS" id="PR00821">
    <property type="entry name" value="TAGLIPASE"/>
</dbReference>
<dbReference type="Pfam" id="PF00151">
    <property type="entry name" value="Lipase"/>
    <property type="match status" value="1"/>
</dbReference>
<evidence type="ECO:0000256" key="7">
    <source>
        <dbReference type="ARBA" id="ARBA00022737"/>
    </source>
</evidence>
<feature type="domain" description="Ig-like" evidence="14">
    <location>
        <begin position="382"/>
        <end position="469"/>
    </location>
</feature>
<dbReference type="PANTHER" id="PTHR10075">
    <property type="entry name" value="BASIGIN RELATED"/>
    <property type="match status" value="1"/>
</dbReference>
<dbReference type="InterPro" id="IPR007110">
    <property type="entry name" value="Ig-like_dom"/>
</dbReference>
<dbReference type="InterPro" id="IPR013098">
    <property type="entry name" value="Ig_I-set"/>
</dbReference>
<evidence type="ECO:0000259" key="15">
    <source>
        <dbReference type="PROSITE" id="PS50853"/>
    </source>
</evidence>
<evidence type="ECO:0000256" key="3">
    <source>
        <dbReference type="ARBA" id="ARBA00010701"/>
    </source>
</evidence>
<feature type="domain" description="Ig-like" evidence="14">
    <location>
        <begin position="202"/>
        <end position="240"/>
    </location>
</feature>
<gene>
    <name evidence="16" type="ORF">ONB1V03_LOCUS7268</name>
</gene>
<dbReference type="CDD" id="cd00063">
    <property type="entry name" value="FN3"/>
    <property type="match status" value="3"/>
</dbReference>
<dbReference type="InterPro" id="IPR003599">
    <property type="entry name" value="Ig_sub"/>
</dbReference>
<dbReference type="EMBL" id="CAJPVJ010003611">
    <property type="protein sequence ID" value="CAG2167770.1"/>
    <property type="molecule type" value="Genomic_DNA"/>
</dbReference>
<evidence type="ECO:0000256" key="10">
    <source>
        <dbReference type="ARBA" id="ARBA00023136"/>
    </source>
</evidence>
<sequence>RTEPHGGIAPRIWSHSSVKAWVDDRVELVCVAQAWPSPQYRWYKEDESGLISTIVSTQHMHIYDSFLIINQVMSHHSGKWICAANNSVGEEKVSLKLMVISPIVVHIEPELLVADMGKGAQLNCTFTGNPINFHVIWLKDGRPLITDAFSGAINDGRVRLIQPTLLSIRNVIREDAGCYQCIVQTEYDSSQASAQLKLGDSPPIMLETFKDQLIVESAQSVSLRCAASASPLPQIKWYLDEHSISGVSARYRIGDYVTHGGQVISFVNISAARVVDGGEASFTGRVNVLGSAVLRTSWLSSSSSPTNINNTLTVVSGRSISVRCPVIAYPIESLVWQHNSNTLPVNHRQKIEPIINGVGGKLHINNVHRNNDQGEYWCIVKPLSETTKANQGMKVKLMCSILEGDPPIQIKWYREDSNAPVVSSHSISLQNSEDYSLLTFKSVEHKDMGHWTCKAWNDVESVNRSTYLTVNVAPAWKQEPKNTYVVLGADCVIDCWADGSPVPKILWKKSISTSTGTDLLADAEHPSEFREVVSSYRHQVYQNGTFVLQEADKSDGGYYMCQISNGIGAGLSKVIQLIVQSPPYFDIKFISNSVVKSETAVLQCEAQGDPVLRVEWQKDKQQISSLIDKRYSIKQEIISPQKVISYLEISSTVRHDSALYTCLVSNDFGTDDTNIQLIVQEVPEPPYGLTVTEISSRSAVITWKSSFSGNSAIIRFILEYRTNCSDDQIWQEVSTLTSSDSRLNLRALRPVCYYEIRMYAENALGRSDSSSSTLVFQTVEEVPGGPPTDVIIETTSSTSLKIKWKPPLKEVQFGKMKGYYIGYKIADSDEPFQYKNVDINGDNDSNKFETSYVTNLKRKTTYILVLQAYNSVGAGPRSDEVRVVTFDSQPPTSPLLEVIATTFDSITLRWDANQNDIIEEREYVLHFKEDREQQWHQKKLRTKSNQYALDSSNGLVSIRCGTKYKLFMTASNSLGTGEPSETISARTKGAAPLSPSTQEFVIPNSTIALLRLSSWQTGGCPIKSFSFKFKPIYQKQWIILSDEVVFEKDFYFIRDLVPNKDYKLLVSAHSDAGVTEAEYNFKTLNISLVVRVVSPQAPVDASAQAESLSLFRNITVLLPVIISIIVLCVILGTLLGCMRRQHVNQVVNGMNGMNGINSNNCIHKTDLRQSTETFQLNDFQCGSKPKFIDCQSPPNTKSYMNSTSYYSSPHRKSLTAMIGHQRSGDHEYAEPLTQMASRCVFADDLNCANVSTTVQMPDKMYATIKRKYFNDIQNAVNDVKLRQLQRQSEDPKEVCYPDIGCFSTDGPLKHLGTLPASPEDIDTKFYVYTTKSAATPQEVSPKDAKSLALIDATKPLAIISHGFGNNGKTPELIAIKDSLIKYGHVESVIMVDWSKGAKQPLYVEASTNTQVVGRQIAFLTETLRTKHNVDPKNVHLIGFSLGAQVSGFAGKFSQTQYKWKFGRISALDSAAPLFEGYPGAYLNQDDGIYVDAIHSSAGHLIITGEVGFIEPIGHVDFFPHNGTHQPRCSQLNETIHISCNHYSSVLYFEASLSGGDHCMFTAYKCTNWTDFEDKKCAKNADQRLGFYSTTQTGKGVQYLDVNKAY</sequence>
<feature type="domain" description="Fibronectin type-III" evidence="15">
    <location>
        <begin position="893"/>
        <end position="990"/>
    </location>
</feature>
<comment type="subcellular location">
    <subcellularLocation>
        <location evidence="1">Membrane</location>
        <topology evidence="1">Single-pass membrane protein</topology>
    </subcellularLocation>
    <subcellularLocation>
        <location evidence="2">Secreted</location>
    </subcellularLocation>
</comment>
<evidence type="ECO:0000313" key="16">
    <source>
        <dbReference type="EMBL" id="CAD7649394.1"/>
    </source>
</evidence>
<dbReference type="EMBL" id="OC918436">
    <property type="protein sequence ID" value="CAD7649394.1"/>
    <property type="molecule type" value="Genomic_DNA"/>
</dbReference>